<dbReference type="OrthoDB" id="5083100at2"/>
<name>A0A1D9DZX6_9MICO</name>
<protein>
    <recommendedName>
        <fullName evidence="2">SAF domain-containing protein</fullName>
    </recommendedName>
</protein>
<dbReference type="STRING" id="535712.A4Z71_05270"/>
<dbReference type="RefSeq" id="WP_070954870.1">
    <property type="nucleotide sequence ID" value="NZ_CP015208.1"/>
</dbReference>
<dbReference type="EMBL" id="CP015208">
    <property type="protein sequence ID" value="AOY56363.1"/>
    <property type="molecule type" value="Genomic_DNA"/>
</dbReference>
<reference evidence="3 4" key="1">
    <citation type="journal article" date="2016" name="Biochim. Biophys. Acta">
        <title>Photochemical characterization of actinorhodopsin and its functional existence in the natural host.</title>
        <authorList>
            <person name="Nakamura S."/>
            <person name="Kikukawa T."/>
            <person name="Tamogami J."/>
            <person name="Kamiya M."/>
            <person name="Aizawa T."/>
            <person name="Hahn M.W."/>
            <person name="Ihara K."/>
            <person name="Kamo N."/>
            <person name="Demura M."/>
        </authorList>
    </citation>
    <scope>NUCLEOTIDE SEQUENCE [LARGE SCALE GENOMIC DNA]</scope>
    <source>
        <strain evidence="3 4">MWH-Dar1</strain>
    </source>
</reference>
<dbReference type="AlphaFoldDB" id="A0A1D9DZX6"/>
<feature type="domain" description="SAF" evidence="2">
    <location>
        <begin position="39"/>
        <end position="101"/>
    </location>
</feature>
<evidence type="ECO:0000313" key="4">
    <source>
        <dbReference type="Proteomes" id="UP000243784"/>
    </source>
</evidence>
<keyword evidence="1" id="KW-0812">Transmembrane</keyword>
<dbReference type="SMART" id="SM00858">
    <property type="entry name" value="SAF"/>
    <property type="match status" value="1"/>
</dbReference>
<evidence type="ECO:0000259" key="2">
    <source>
        <dbReference type="SMART" id="SM00858"/>
    </source>
</evidence>
<proteinExistence type="predicted"/>
<organism evidence="3 4">
    <name type="scientific">Candidatus Rhodoluna planktonica</name>
    <dbReference type="NCBI Taxonomy" id="535712"/>
    <lineage>
        <taxon>Bacteria</taxon>
        <taxon>Bacillati</taxon>
        <taxon>Actinomycetota</taxon>
        <taxon>Actinomycetes</taxon>
        <taxon>Micrococcales</taxon>
        <taxon>Microbacteriaceae</taxon>
        <taxon>Luna cluster</taxon>
        <taxon>Luna-1 subcluster</taxon>
        <taxon>Rhodoluna</taxon>
    </lineage>
</organism>
<sequence>MKNFSLKQRSVFRIVAGLVIAVSSSATAWLMLSDDSKKTEIWVAAQNLPAGASISSNSFRLVEIDIGSASGLYLTKDELPAQAYVLGPVRSGEFISKANLATAVLDDRAPVVVWSNMPLARGVVPGSTVDIWAWFGELEEKFQEPVKLVDAAEVANVSENDGVFANSQTSVELWVPQVAVGEVLKAVGAEAKISIVLRPTLID</sequence>
<gene>
    <name evidence="3" type="ORF">A4Z71_05270</name>
</gene>
<dbReference type="Proteomes" id="UP000243784">
    <property type="component" value="Chromosome"/>
</dbReference>
<dbReference type="KEGG" id="rpla:A4Z71_05270"/>
<evidence type="ECO:0000256" key="1">
    <source>
        <dbReference type="SAM" id="Phobius"/>
    </source>
</evidence>
<evidence type="ECO:0000313" key="3">
    <source>
        <dbReference type="EMBL" id="AOY56363.1"/>
    </source>
</evidence>
<accession>A0A1D9DZX6</accession>
<keyword evidence="4" id="KW-1185">Reference proteome</keyword>
<dbReference type="InterPro" id="IPR013974">
    <property type="entry name" value="SAF"/>
</dbReference>
<feature type="transmembrane region" description="Helical" evidence="1">
    <location>
        <begin position="12"/>
        <end position="32"/>
    </location>
</feature>
<dbReference type="CDD" id="cd11614">
    <property type="entry name" value="SAF_CpaB_FlgA_like"/>
    <property type="match status" value="1"/>
</dbReference>
<keyword evidence="1" id="KW-1133">Transmembrane helix</keyword>
<keyword evidence="1" id="KW-0472">Membrane</keyword>